<feature type="non-terminal residue" evidence="1">
    <location>
        <position position="40"/>
    </location>
</feature>
<organism evidence="1 2">
    <name type="scientific">Racocetra fulgida</name>
    <dbReference type="NCBI Taxonomy" id="60492"/>
    <lineage>
        <taxon>Eukaryota</taxon>
        <taxon>Fungi</taxon>
        <taxon>Fungi incertae sedis</taxon>
        <taxon>Mucoromycota</taxon>
        <taxon>Glomeromycotina</taxon>
        <taxon>Glomeromycetes</taxon>
        <taxon>Diversisporales</taxon>
        <taxon>Gigasporaceae</taxon>
        <taxon>Racocetra</taxon>
    </lineage>
</organism>
<sequence length="40" mass="4620">TSDFEMRKDELIEQYDSEKICMVRSVMGGYEGNAGLFEIK</sequence>
<proteinExistence type="predicted"/>
<evidence type="ECO:0000313" key="1">
    <source>
        <dbReference type="EMBL" id="CAG8796442.1"/>
    </source>
</evidence>
<reference evidence="1" key="1">
    <citation type="submission" date="2021-06" db="EMBL/GenBank/DDBJ databases">
        <authorList>
            <person name="Kallberg Y."/>
            <person name="Tangrot J."/>
            <person name="Rosling A."/>
        </authorList>
    </citation>
    <scope>NUCLEOTIDE SEQUENCE</scope>
    <source>
        <strain evidence="1">IN212</strain>
    </source>
</reference>
<protein>
    <submittedName>
        <fullName evidence="1">6615_t:CDS:1</fullName>
    </submittedName>
</protein>
<keyword evidence="2" id="KW-1185">Reference proteome</keyword>
<dbReference type="OrthoDB" id="9984693at2759"/>
<gene>
    <name evidence="1" type="ORF">RFULGI_LOCUS17270</name>
</gene>
<feature type="non-terminal residue" evidence="1">
    <location>
        <position position="1"/>
    </location>
</feature>
<name>A0A9N9P9U3_9GLOM</name>
<evidence type="ECO:0000313" key="2">
    <source>
        <dbReference type="Proteomes" id="UP000789396"/>
    </source>
</evidence>
<accession>A0A9N9P9U3</accession>
<comment type="caution">
    <text evidence="1">The sequence shown here is derived from an EMBL/GenBank/DDBJ whole genome shotgun (WGS) entry which is preliminary data.</text>
</comment>
<dbReference type="Proteomes" id="UP000789396">
    <property type="component" value="Unassembled WGS sequence"/>
</dbReference>
<dbReference type="AlphaFoldDB" id="A0A9N9P9U3"/>
<dbReference type="EMBL" id="CAJVPZ010066774">
    <property type="protein sequence ID" value="CAG8796442.1"/>
    <property type="molecule type" value="Genomic_DNA"/>
</dbReference>